<keyword evidence="2" id="KW-1185">Reference proteome</keyword>
<comment type="caution">
    <text evidence="1">The sequence shown here is derived from an EMBL/GenBank/DDBJ whole genome shotgun (WGS) entry which is preliminary data.</text>
</comment>
<accession>A0A3D9KRH0</accession>
<reference evidence="1 2" key="1">
    <citation type="submission" date="2018-07" db="EMBL/GenBank/DDBJ databases">
        <title>Genomic Encyclopedia of Type Strains, Phase III (KMG-III): the genomes of soil and plant-associated and newly described type strains.</title>
        <authorList>
            <person name="Whitman W."/>
        </authorList>
    </citation>
    <scope>NUCLEOTIDE SEQUENCE [LARGE SCALE GENOMIC DNA]</scope>
    <source>
        <strain evidence="1 2">CECT 7287</strain>
    </source>
</reference>
<gene>
    <name evidence="1" type="ORF">DFP98_1012</name>
</gene>
<sequence>MSGMVNYDDTISSSVTSNELGIVLCKYCSSMIGTLPTNGFKKLYGVCDSEECQGENRKGNGYER</sequence>
<evidence type="ECO:0000313" key="1">
    <source>
        <dbReference type="EMBL" id="RED89032.1"/>
    </source>
</evidence>
<proteinExistence type="predicted"/>
<dbReference type="EMBL" id="QRDZ01000001">
    <property type="protein sequence ID" value="RED89032.1"/>
    <property type="molecule type" value="Genomic_DNA"/>
</dbReference>
<evidence type="ECO:0000313" key="2">
    <source>
        <dbReference type="Proteomes" id="UP000256977"/>
    </source>
</evidence>
<dbReference type="OrthoDB" id="2971595at2"/>
<dbReference type="AlphaFoldDB" id="A0A3D9KRH0"/>
<name>A0A3D9KRH0_9BACL</name>
<organism evidence="1 2">
    <name type="scientific">Cohnella phaseoli</name>
    <dbReference type="NCBI Taxonomy" id="456490"/>
    <lineage>
        <taxon>Bacteria</taxon>
        <taxon>Bacillati</taxon>
        <taxon>Bacillota</taxon>
        <taxon>Bacilli</taxon>
        <taxon>Bacillales</taxon>
        <taxon>Paenibacillaceae</taxon>
        <taxon>Cohnella</taxon>
    </lineage>
</organism>
<dbReference type="Proteomes" id="UP000256977">
    <property type="component" value="Unassembled WGS sequence"/>
</dbReference>
<protein>
    <submittedName>
        <fullName evidence="1">SR1 protein</fullName>
    </submittedName>
</protein>